<feature type="transmembrane region" description="Helical" evidence="9">
    <location>
        <begin position="54"/>
        <end position="78"/>
    </location>
</feature>
<evidence type="ECO:0000256" key="9">
    <source>
        <dbReference type="SAM" id="Phobius"/>
    </source>
</evidence>
<evidence type="ECO:0000256" key="1">
    <source>
        <dbReference type="ARBA" id="ARBA00004651"/>
    </source>
</evidence>
<feature type="transmembrane region" description="Helical" evidence="9">
    <location>
        <begin position="157"/>
        <end position="177"/>
    </location>
</feature>
<dbReference type="InterPro" id="IPR039421">
    <property type="entry name" value="Type_1_exporter"/>
</dbReference>
<dbReference type="InterPro" id="IPR011527">
    <property type="entry name" value="ABC1_TM_dom"/>
</dbReference>
<dbReference type="FunFam" id="3.40.50.300:FF:000854">
    <property type="entry name" value="Multidrug ABC transporter ATP-binding protein"/>
    <property type="match status" value="1"/>
</dbReference>
<dbReference type="Gene3D" id="1.20.1560.10">
    <property type="entry name" value="ABC transporter type 1, transmembrane domain"/>
    <property type="match status" value="1"/>
</dbReference>
<evidence type="ECO:0000256" key="2">
    <source>
        <dbReference type="ARBA" id="ARBA00022448"/>
    </source>
</evidence>
<comment type="caution">
    <text evidence="12">The sequence shown here is derived from an EMBL/GenBank/DDBJ whole genome shotgun (WGS) entry which is preliminary data.</text>
</comment>
<keyword evidence="5" id="KW-0547">Nucleotide-binding</keyword>
<proteinExistence type="predicted"/>
<evidence type="ECO:0000256" key="7">
    <source>
        <dbReference type="ARBA" id="ARBA00022989"/>
    </source>
</evidence>
<keyword evidence="8 9" id="KW-0472">Membrane</keyword>
<dbReference type="InterPro" id="IPR036640">
    <property type="entry name" value="ABC1_TM_sf"/>
</dbReference>
<comment type="subcellular location">
    <subcellularLocation>
        <location evidence="1">Cell membrane</location>
        <topology evidence="1">Multi-pass membrane protein</topology>
    </subcellularLocation>
</comment>
<accession>A0A1Q8CS48</accession>
<dbReference type="InterPro" id="IPR003593">
    <property type="entry name" value="AAA+_ATPase"/>
</dbReference>
<feature type="transmembrane region" description="Helical" evidence="9">
    <location>
        <begin position="280"/>
        <end position="299"/>
    </location>
</feature>
<keyword evidence="3" id="KW-1003">Cell membrane</keyword>
<evidence type="ECO:0000256" key="4">
    <source>
        <dbReference type="ARBA" id="ARBA00022692"/>
    </source>
</evidence>
<dbReference type="GO" id="GO:0005524">
    <property type="term" value="F:ATP binding"/>
    <property type="evidence" value="ECO:0007669"/>
    <property type="project" value="UniProtKB-KW"/>
</dbReference>
<feature type="domain" description="ABC transmembrane type-1" evidence="11">
    <location>
        <begin position="18"/>
        <end position="300"/>
    </location>
</feature>
<dbReference type="Gene3D" id="3.40.50.300">
    <property type="entry name" value="P-loop containing nucleotide triphosphate hydrolases"/>
    <property type="match status" value="1"/>
</dbReference>
<dbReference type="InterPro" id="IPR027417">
    <property type="entry name" value="P-loop_NTPase"/>
</dbReference>
<dbReference type="InterPro" id="IPR017871">
    <property type="entry name" value="ABC_transporter-like_CS"/>
</dbReference>
<protein>
    <submittedName>
        <fullName evidence="12">Multidrug ABC transporter ATP-binding protein</fullName>
    </submittedName>
</protein>
<dbReference type="GO" id="GO:0015421">
    <property type="term" value="F:ABC-type oligopeptide transporter activity"/>
    <property type="evidence" value="ECO:0007669"/>
    <property type="project" value="TreeGrafter"/>
</dbReference>
<name>A0A1Q8CS48_9PSEU</name>
<dbReference type="GO" id="GO:0016887">
    <property type="term" value="F:ATP hydrolysis activity"/>
    <property type="evidence" value="ECO:0007669"/>
    <property type="project" value="InterPro"/>
</dbReference>
<dbReference type="EMBL" id="MSIE01000019">
    <property type="protein sequence ID" value="OLF17189.1"/>
    <property type="molecule type" value="Genomic_DNA"/>
</dbReference>
<dbReference type="InterPro" id="IPR003439">
    <property type="entry name" value="ABC_transporter-like_ATP-bd"/>
</dbReference>
<dbReference type="PANTHER" id="PTHR43394:SF1">
    <property type="entry name" value="ATP-BINDING CASSETTE SUB-FAMILY B MEMBER 10, MITOCHONDRIAL"/>
    <property type="match status" value="1"/>
</dbReference>
<dbReference type="SUPFAM" id="SSF90123">
    <property type="entry name" value="ABC transporter transmembrane region"/>
    <property type="match status" value="1"/>
</dbReference>
<feature type="transmembrane region" description="Helical" evidence="9">
    <location>
        <begin position="128"/>
        <end position="151"/>
    </location>
</feature>
<dbReference type="SUPFAM" id="SSF52540">
    <property type="entry name" value="P-loop containing nucleoside triphosphate hydrolases"/>
    <property type="match status" value="1"/>
</dbReference>
<keyword evidence="13" id="KW-1185">Reference proteome</keyword>
<keyword evidence="6 12" id="KW-0067">ATP-binding</keyword>
<keyword evidence="2" id="KW-0813">Transport</keyword>
<keyword evidence="4 9" id="KW-0812">Transmembrane</keyword>
<evidence type="ECO:0000256" key="6">
    <source>
        <dbReference type="ARBA" id="ARBA00022840"/>
    </source>
</evidence>
<dbReference type="AlphaFoldDB" id="A0A1Q8CS48"/>
<dbReference type="GO" id="GO:0005886">
    <property type="term" value="C:plasma membrane"/>
    <property type="evidence" value="ECO:0007669"/>
    <property type="project" value="UniProtKB-SubCell"/>
</dbReference>
<feature type="domain" description="ABC transporter" evidence="10">
    <location>
        <begin position="337"/>
        <end position="572"/>
    </location>
</feature>
<dbReference type="PANTHER" id="PTHR43394">
    <property type="entry name" value="ATP-DEPENDENT PERMEASE MDL1, MITOCHONDRIAL"/>
    <property type="match status" value="1"/>
</dbReference>
<gene>
    <name evidence="12" type="ORF">BU204_12385</name>
</gene>
<dbReference type="Pfam" id="PF00664">
    <property type="entry name" value="ABC_membrane"/>
    <property type="match status" value="1"/>
</dbReference>
<dbReference type="STRING" id="1912961.BU204_12385"/>
<feature type="transmembrane region" description="Helical" evidence="9">
    <location>
        <begin position="237"/>
        <end position="260"/>
    </location>
</feature>
<dbReference type="Pfam" id="PF00005">
    <property type="entry name" value="ABC_tran"/>
    <property type="match status" value="1"/>
</dbReference>
<dbReference type="CDD" id="cd18548">
    <property type="entry name" value="ABC_6TM_Tm287_like"/>
    <property type="match status" value="1"/>
</dbReference>
<evidence type="ECO:0000313" key="12">
    <source>
        <dbReference type="EMBL" id="OLF17189.1"/>
    </source>
</evidence>
<evidence type="ECO:0000259" key="11">
    <source>
        <dbReference type="PROSITE" id="PS50929"/>
    </source>
</evidence>
<evidence type="ECO:0000256" key="3">
    <source>
        <dbReference type="ARBA" id="ARBA00022475"/>
    </source>
</evidence>
<dbReference type="Proteomes" id="UP000185596">
    <property type="component" value="Unassembled WGS sequence"/>
</dbReference>
<dbReference type="PROSITE" id="PS50929">
    <property type="entry name" value="ABC_TM1F"/>
    <property type="match status" value="1"/>
</dbReference>
<dbReference type="SMART" id="SM00382">
    <property type="entry name" value="AAA"/>
    <property type="match status" value="1"/>
</dbReference>
<keyword evidence="7 9" id="KW-1133">Transmembrane helix</keyword>
<dbReference type="OrthoDB" id="9806127at2"/>
<evidence type="ECO:0000256" key="8">
    <source>
        <dbReference type="ARBA" id="ARBA00023136"/>
    </source>
</evidence>
<organism evidence="12 13">
    <name type="scientific">Actinophytocola xanthii</name>
    <dbReference type="NCBI Taxonomy" id="1912961"/>
    <lineage>
        <taxon>Bacteria</taxon>
        <taxon>Bacillati</taxon>
        <taxon>Actinomycetota</taxon>
        <taxon>Actinomycetes</taxon>
        <taxon>Pseudonocardiales</taxon>
        <taxon>Pseudonocardiaceae</taxon>
    </lineage>
</organism>
<reference evidence="12 13" key="1">
    <citation type="submission" date="2016-12" db="EMBL/GenBank/DDBJ databases">
        <title>The draft genome sequence of Actinophytocola sp. 11-183.</title>
        <authorList>
            <person name="Wang W."/>
            <person name="Yuan L."/>
        </authorList>
    </citation>
    <scope>NUCLEOTIDE SEQUENCE [LARGE SCALE GENOMIC DNA]</scope>
    <source>
        <strain evidence="12 13">11-183</strain>
    </source>
</reference>
<dbReference type="PROSITE" id="PS00211">
    <property type="entry name" value="ABC_TRANSPORTER_1"/>
    <property type="match status" value="1"/>
</dbReference>
<sequence>MLTGLLRAHLRPYRRTVAVASVLQVVEVVALLLLPTTNAAVINDGVVSGDPGVIASLGALMLLVAVVAVVAGIASVSYGARAALGLSRDLRSAVFRRVLELSDHQVGRFGGSSLVTRTINDVQQIERLVLAGFTTLAAAPLTCLGSVVLAVNQDVPLSAVPVALIPVMAVLTWVVLIRMGRLYARIQPRVELLNRILGEQISGVRTVRAFVRDDYELARFRRTDAELFRLSLGTGRLMATLFPAVMLVSNLATVAIVWFGGLRVGAGAVRIGTVNAFVEYLVYIVWSIMLTTFVFITIPRAAVSARRIREVLDTEPEVTAPSAPAAPPPGAGRGVAVELRGVEFRYPGAARPALSAVDLSAGPGETVAIVGSTGSGKTTLLNLVLRLADTTAGSVLVDGTDVRDLDPGDLTRTVGLVPQRALLFSGTVADNLRHGRPRATEAELWHALEVAQAAEFVARLEGGLDAPVAQGGATLSGGQRQRLTIARTLLRRPAVYLFDDCFSALDATTEADLRAALAVETAAAAVLVVAQRVDTVRDADRIVVLDEGRVVGSGRHEELLAGNEAYREIVSSQPVRLVAP</sequence>
<evidence type="ECO:0000259" key="10">
    <source>
        <dbReference type="PROSITE" id="PS50893"/>
    </source>
</evidence>
<evidence type="ECO:0000313" key="13">
    <source>
        <dbReference type="Proteomes" id="UP000185596"/>
    </source>
</evidence>
<feature type="transmembrane region" description="Helical" evidence="9">
    <location>
        <begin position="12"/>
        <end position="34"/>
    </location>
</feature>
<dbReference type="PROSITE" id="PS50893">
    <property type="entry name" value="ABC_TRANSPORTER_2"/>
    <property type="match status" value="1"/>
</dbReference>
<evidence type="ECO:0000256" key="5">
    <source>
        <dbReference type="ARBA" id="ARBA00022741"/>
    </source>
</evidence>
<dbReference type="RefSeq" id="WP_075125788.1">
    <property type="nucleotide sequence ID" value="NZ_MSIE01000019.1"/>
</dbReference>